<keyword evidence="2 4" id="KW-0863">Zinc-finger</keyword>
<dbReference type="AlphaFoldDB" id="A0AAD3DAF4"/>
<accession>A0AAD3DAF4</accession>
<gene>
    <name evidence="7" type="ORF">CTEN210_17297</name>
</gene>
<sequence>MVSMELLTPPEECGKKLYDLQSSRGSTKINYNKIQLQVLNHYTPARNQLMRNDREQNSEHLMDMHHQHLQGDQFMRNRSLSYSREERDMFGSPQSAVEEGRTHLPVYNKKREYHHLQSQEPSTVKRSASPRTDLEENKGMECATLASGDPEKKASNQQGKKVNHEQNKNEELRWRCELCTFLNKTTDKECFLCLCSVIPSSEKDFITSSNALLENAEAANERVVKPWHCKYCTHMNMWKKDICNLCSTPRDS</sequence>
<feature type="compositionally biased region" description="Polar residues" evidence="5">
    <location>
        <begin position="116"/>
        <end position="130"/>
    </location>
</feature>
<organism evidence="7 8">
    <name type="scientific">Chaetoceros tenuissimus</name>
    <dbReference type="NCBI Taxonomy" id="426638"/>
    <lineage>
        <taxon>Eukaryota</taxon>
        <taxon>Sar</taxon>
        <taxon>Stramenopiles</taxon>
        <taxon>Ochrophyta</taxon>
        <taxon>Bacillariophyta</taxon>
        <taxon>Coscinodiscophyceae</taxon>
        <taxon>Chaetocerotophycidae</taxon>
        <taxon>Chaetocerotales</taxon>
        <taxon>Chaetocerotaceae</taxon>
        <taxon>Chaetoceros</taxon>
    </lineage>
</organism>
<evidence type="ECO:0000256" key="1">
    <source>
        <dbReference type="ARBA" id="ARBA00022723"/>
    </source>
</evidence>
<evidence type="ECO:0000256" key="2">
    <source>
        <dbReference type="ARBA" id="ARBA00022771"/>
    </source>
</evidence>
<feature type="region of interest" description="Disordered" evidence="5">
    <location>
        <begin position="113"/>
        <end position="166"/>
    </location>
</feature>
<dbReference type="Proteomes" id="UP001054902">
    <property type="component" value="Unassembled WGS sequence"/>
</dbReference>
<reference evidence="7 8" key="1">
    <citation type="journal article" date="2021" name="Sci. Rep.">
        <title>The genome of the diatom Chaetoceros tenuissimus carries an ancient integrated fragment of an extant virus.</title>
        <authorList>
            <person name="Hongo Y."/>
            <person name="Kimura K."/>
            <person name="Takaki Y."/>
            <person name="Yoshida Y."/>
            <person name="Baba S."/>
            <person name="Kobayashi G."/>
            <person name="Nagasaki K."/>
            <person name="Hano T."/>
            <person name="Tomaru Y."/>
        </authorList>
    </citation>
    <scope>NUCLEOTIDE SEQUENCE [LARGE SCALE GENOMIC DNA]</scope>
    <source>
        <strain evidence="7 8">NIES-3715</strain>
    </source>
</reference>
<keyword evidence="1" id="KW-0479">Metal-binding</keyword>
<dbReference type="SMART" id="SM00547">
    <property type="entry name" value="ZnF_RBZ"/>
    <property type="match status" value="2"/>
</dbReference>
<name>A0AAD3DAF4_9STRA</name>
<dbReference type="PROSITE" id="PS01358">
    <property type="entry name" value="ZF_RANBP2_1"/>
    <property type="match status" value="2"/>
</dbReference>
<evidence type="ECO:0000256" key="4">
    <source>
        <dbReference type="PROSITE-ProRule" id="PRU00322"/>
    </source>
</evidence>
<keyword evidence="8" id="KW-1185">Reference proteome</keyword>
<protein>
    <recommendedName>
        <fullName evidence="6">RanBP2-type domain-containing protein</fullName>
    </recommendedName>
</protein>
<dbReference type="EMBL" id="BLLK01000069">
    <property type="protein sequence ID" value="GFH60821.1"/>
    <property type="molecule type" value="Genomic_DNA"/>
</dbReference>
<evidence type="ECO:0000313" key="8">
    <source>
        <dbReference type="Proteomes" id="UP001054902"/>
    </source>
</evidence>
<proteinExistence type="predicted"/>
<dbReference type="PROSITE" id="PS50199">
    <property type="entry name" value="ZF_RANBP2_2"/>
    <property type="match status" value="1"/>
</dbReference>
<evidence type="ECO:0000313" key="7">
    <source>
        <dbReference type="EMBL" id="GFH60821.1"/>
    </source>
</evidence>
<keyword evidence="3" id="KW-0862">Zinc</keyword>
<dbReference type="InterPro" id="IPR036443">
    <property type="entry name" value="Znf_RanBP2_sf"/>
</dbReference>
<feature type="domain" description="RanBP2-type" evidence="6">
    <location>
        <begin position="223"/>
        <end position="252"/>
    </location>
</feature>
<evidence type="ECO:0000256" key="3">
    <source>
        <dbReference type="ARBA" id="ARBA00022833"/>
    </source>
</evidence>
<comment type="caution">
    <text evidence="7">The sequence shown here is derived from an EMBL/GenBank/DDBJ whole genome shotgun (WGS) entry which is preliminary data.</text>
</comment>
<evidence type="ECO:0000256" key="5">
    <source>
        <dbReference type="SAM" id="MobiDB-lite"/>
    </source>
</evidence>
<evidence type="ECO:0000259" key="6">
    <source>
        <dbReference type="PROSITE" id="PS50199"/>
    </source>
</evidence>
<dbReference type="InterPro" id="IPR001876">
    <property type="entry name" value="Znf_RanBP2"/>
</dbReference>
<dbReference type="GO" id="GO:0008270">
    <property type="term" value="F:zinc ion binding"/>
    <property type="evidence" value="ECO:0007669"/>
    <property type="project" value="UniProtKB-KW"/>
</dbReference>
<dbReference type="SUPFAM" id="SSF90209">
    <property type="entry name" value="Ran binding protein zinc finger-like"/>
    <property type="match status" value="1"/>
</dbReference>